<keyword evidence="2" id="KW-1185">Reference proteome</keyword>
<dbReference type="PANTHER" id="PTHR48465">
    <property type="entry name" value="PROTEIN SSUH2 HOMOLOG"/>
    <property type="match status" value="1"/>
</dbReference>
<dbReference type="PANTHER" id="PTHR48465:SF1">
    <property type="entry name" value="PROTEIN SSUH2 HOMOLOG"/>
    <property type="match status" value="1"/>
</dbReference>
<dbReference type="EMBL" id="CAJNOM010000047">
    <property type="protein sequence ID" value="CAF0912901.1"/>
    <property type="molecule type" value="Genomic_DNA"/>
</dbReference>
<protein>
    <submittedName>
        <fullName evidence="1">Uncharacterized protein</fullName>
    </submittedName>
</protein>
<comment type="caution">
    <text evidence="1">The sequence shown here is derived from an EMBL/GenBank/DDBJ whole genome shotgun (WGS) entry which is preliminary data.</text>
</comment>
<dbReference type="OrthoDB" id="3355217at2759"/>
<proteinExistence type="predicted"/>
<sequence>MSNKVHTEVIIDASKLPSTTNSETSKHLLDYKKFIDSKSLYYSGPLNNAKIRSIQPKVAYQCKMNILMEERELIWSKKPSKKRQNHCIQPIFDIWSDYQFQLPLLSDKKSEQKRSLTEHDYTTNCEACQGQGSINCTNHRCINGSEKCLSCTQGRKSDGTQCPSCKNGLVNCKTCNGKGRLQCTKCEGCGAFYNSAVLHVSWETRISTWYYQNSFLPEEKIAQADKISLWSKSETPWTKESTIEDFVHTINDQNSNVPLKANVIKDYKEKHLNETINLKNKMRRLICDIERLDFEEIEYILESKYLNKHDPSKGNKFRFCQYKDAQGHDIIYENDYPLNSCGCMGGCCACYNCSCTIL</sequence>
<accession>A0A814ADZ8</accession>
<gene>
    <name evidence="1" type="ORF">QVE165_LOCUS10107</name>
</gene>
<evidence type="ECO:0000313" key="1">
    <source>
        <dbReference type="EMBL" id="CAF0912901.1"/>
    </source>
</evidence>
<reference evidence="1" key="1">
    <citation type="submission" date="2021-02" db="EMBL/GenBank/DDBJ databases">
        <authorList>
            <person name="Nowell W R."/>
        </authorList>
    </citation>
    <scope>NUCLEOTIDE SEQUENCE</scope>
</reference>
<name>A0A814ADZ8_9BILA</name>
<dbReference type="Proteomes" id="UP000663832">
    <property type="component" value="Unassembled WGS sequence"/>
</dbReference>
<organism evidence="1 2">
    <name type="scientific">Adineta steineri</name>
    <dbReference type="NCBI Taxonomy" id="433720"/>
    <lineage>
        <taxon>Eukaryota</taxon>
        <taxon>Metazoa</taxon>
        <taxon>Spiralia</taxon>
        <taxon>Gnathifera</taxon>
        <taxon>Rotifera</taxon>
        <taxon>Eurotatoria</taxon>
        <taxon>Bdelloidea</taxon>
        <taxon>Adinetida</taxon>
        <taxon>Adinetidae</taxon>
        <taxon>Adineta</taxon>
    </lineage>
</organism>
<dbReference type="InterPro" id="IPR052789">
    <property type="entry name" value="SSUH2_homolog"/>
</dbReference>
<dbReference type="AlphaFoldDB" id="A0A814ADZ8"/>
<evidence type="ECO:0000313" key="2">
    <source>
        <dbReference type="Proteomes" id="UP000663832"/>
    </source>
</evidence>